<name>A0A7X9S8W2_9BACE</name>
<feature type="transmembrane region" description="Helical" evidence="1">
    <location>
        <begin position="14"/>
        <end position="32"/>
    </location>
</feature>
<feature type="transmembrane region" description="Helical" evidence="1">
    <location>
        <begin position="339"/>
        <end position="357"/>
    </location>
</feature>
<feature type="transmembrane region" description="Helical" evidence="1">
    <location>
        <begin position="369"/>
        <end position="387"/>
    </location>
</feature>
<feature type="transmembrane region" description="Helical" evidence="1">
    <location>
        <begin position="399"/>
        <end position="420"/>
    </location>
</feature>
<feature type="transmembrane region" description="Helical" evidence="1">
    <location>
        <begin position="107"/>
        <end position="129"/>
    </location>
</feature>
<evidence type="ECO:0000313" key="3">
    <source>
        <dbReference type="Proteomes" id="UP000520291"/>
    </source>
</evidence>
<dbReference type="EMBL" id="JABAGL010000002">
    <property type="protein sequence ID" value="NME84879.1"/>
    <property type="molecule type" value="Genomic_DNA"/>
</dbReference>
<sequence length="430" mass="49590">MRLDDFVLLLSENLFVYFFVFMGVLLMMYPVIKRNTSCVIDPLFYAIIVAVFANTIPVFLYVTKSIETKYFLYFLISEFLFWFSFTLSYKAKNHGNLKFYTVKNEDLILRTINYIFILLLCAIIIIQYIKVGFGLFMEHRLEVFKDSGGLGVISHIVPPITTFCIFYSYYSIDRKKTSKLGIITLVIIGIYYILTGAKSSFLNFAFIFFFYSIYFKKSAISRCLMRNFIIIAVICAIFIFSFNPASSGFRGTLLTMAYRVVGNGDIYWYAFPNDMIEDIHPAFWFVDLFANLLYPLRILNYSDMVAPVGTQLVYDIYPSMEGAVVGANSRTTVWGYAMFNYYGIIFSVLWGVFLGFLMRKCKRIFPKGLLGVFFAYLLYNNCITGITDPGLFSLSLFDNLLSTILIIAIIAFIGVCQIFIKYIRCEKNTN</sequence>
<feature type="transmembrane region" description="Helical" evidence="1">
    <location>
        <begin position="228"/>
        <end position="246"/>
    </location>
</feature>
<feature type="transmembrane region" description="Helical" evidence="1">
    <location>
        <begin position="44"/>
        <end position="64"/>
    </location>
</feature>
<dbReference type="AlphaFoldDB" id="A0A7X9S8W2"/>
<evidence type="ECO:0008006" key="4">
    <source>
        <dbReference type="Google" id="ProtNLM"/>
    </source>
</evidence>
<dbReference type="Proteomes" id="UP000520291">
    <property type="component" value="Unassembled WGS sequence"/>
</dbReference>
<keyword evidence="1" id="KW-1133">Transmembrane helix</keyword>
<comment type="caution">
    <text evidence="2">The sequence shown here is derived from an EMBL/GenBank/DDBJ whole genome shotgun (WGS) entry which is preliminary data.</text>
</comment>
<reference evidence="2 3" key="1">
    <citation type="submission" date="2020-04" db="EMBL/GenBank/DDBJ databases">
        <authorList>
            <person name="Hitch T.C.A."/>
            <person name="Wylensek D."/>
            <person name="Clavel T."/>
        </authorList>
    </citation>
    <scope>NUCLEOTIDE SEQUENCE [LARGE SCALE GENOMIC DNA]</scope>
    <source>
        <strain evidence="2 3">WCA3-601-WT-5E</strain>
    </source>
</reference>
<dbReference type="RefSeq" id="WP_168947098.1">
    <property type="nucleotide sequence ID" value="NZ_JABAGL010000002.1"/>
</dbReference>
<gene>
    <name evidence="2" type="ORF">HF841_02385</name>
</gene>
<evidence type="ECO:0000256" key="1">
    <source>
        <dbReference type="SAM" id="Phobius"/>
    </source>
</evidence>
<keyword evidence="1" id="KW-0812">Transmembrane</keyword>
<proteinExistence type="predicted"/>
<feature type="transmembrane region" description="Helical" evidence="1">
    <location>
        <begin position="70"/>
        <end position="87"/>
    </location>
</feature>
<keyword evidence="1" id="KW-0472">Membrane</keyword>
<evidence type="ECO:0000313" key="2">
    <source>
        <dbReference type="EMBL" id="NME84879.1"/>
    </source>
</evidence>
<feature type="transmembrane region" description="Helical" evidence="1">
    <location>
        <begin position="177"/>
        <end position="194"/>
    </location>
</feature>
<feature type="transmembrane region" description="Helical" evidence="1">
    <location>
        <begin position="149"/>
        <end position="170"/>
    </location>
</feature>
<protein>
    <recommendedName>
        <fullName evidence="4">Oligosaccharide repeat unit polymerase</fullName>
    </recommendedName>
</protein>
<accession>A0A7X9S8W2</accession>
<organism evidence="2 3">
    <name type="scientific">Bacteroides eggerthii</name>
    <dbReference type="NCBI Taxonomy" id="28111"/>
    <lineage>
        <taxon>Bacteria</taxon>
        <taxon>Pseudomonadati</taxon>
        <taxon>Bacteroidota</taxon>
        <taxon>Bacteroidia</taxon>
        <taxon>Bacteroidales</taxon>
        <taxon>Bacteroidaceae</taxon>
        <taxon>Bacteroides</taxon>
    </lineage>
</organism>